<dbReference type="Proteomes" id="UP000694866">
    <property type="component" value="Unplaced"/>
</dbReference>
<dbReference type="AlphaFoldDB" id="A0A9R1U950"/>
<evidence type="ECO:0000259" key="4">
    <source>
        <dbReference type="PROSITE" id="PS51253"/>
    </source>
</evidence>
<dbReference type="PROSITE" id="PS51253">
    <property type="entry name" value="HTH_CENPB"/>
    <property type="match status" value="1"/>
</dbReference>
<dbReference type="Pfam" id="PF05225">
    <property type="entry name" value="HTH_psq"/>
    <property type="match status" value="1"/>
</dbReference>
<name>A0A9R1U950_9HYME</name>
<dbReference type="GeneID" id="105271865"/>
<sequence length="180" mass="20786">MRNYKRKTDRQSWSSTDMAQAIAMVVEKKLGINKAAQLFNVPSTTLQNRVKKYQSGCSLEEAAKKGLGKFKAIFTELQEKCLVEYIQQVQKTNTEKFTTKDLRKLAYQLAEKCNVQHKFNAEDGMAGLDWYTGFMKRHPELSFRKPKNSENYPDHHDCLEIILEEHEIKVEPVDPPKSAT</sequence>
<dbReference type="InterPro" id="IPR009057">
    <property type="entry name" value="Homeodomain-like_sf"/>
</dbReference>
<dbReference type="SUPFAM" id="SSF46689">
    <property type="entry name" value="Homeodomain-like"/>
    <property type="match status" value="1"/>
</dbReference>
<keyword evidence="2" id="KW-0238">DNA-binding</keyword>
<dbReference type="GO" id="GO:0005634">
    <property type="term" value="C:nucleus"/>
    <property type="evidence" value="ECO:0007669"/>
    <property type="project" value="UniProtKB-SubCell"/>
</dbReference>
<reference evidence="6" key="1">
    <citation type="submission" date="2025-08" db="UniProtKB">
        <authorList>
            <consortium name="RefSeq"/>
        </authorList>
    </citation>
    <scope>IDENTIFICATION</scope>
    <source>
        <strain evidence="6">USDA-PBARC FA_bdor</strain>
        <tissue evidence="6">Whole organism</tissue>
    </source>
</reference>
<accession>A0A9R1U950</accession>
<dbReference type="Gene3D" id="1.10.10.60">
    <property type="entry name" value="Homeodomain-like"/>
    <property type="match status" value="1"/>
</dbReference>
<comment type="subcellular location">
    <subcellularLocation>
        <location evidence="1">Nucleus</location>
    </subcellularLocation>
</comment>
<dbReference type="InterPro" id="IPR007889">
    <property type="entry name" value="HTH_Psq"/>
</dbReference>
<protein>
    <recommendedName>
        <fullName evidence="4">HTH CENPB-type domain-containing protein</fullName>
    </recommendedName>
</protein>
<feature type="domain" description="HTH CENPB-type" evidence="4">
    <location>
        <begin position="66"/>
        <end position="144"/>
    </location>
</feature>
<evidence type="ECO:0000256" key="2">
    <source>
        <dbReference type="ARBA" id="ARBA00023125"/>
    </source>
</evidence>
<evidence type="ECO:0000256" key="3">
    <source>
        <dbReference type="ARBA" id="ARBA00023242"/>
    </source>
</evidence>
<keyword evidence="5" id="KW-1185">Reference proteome</keyword>
<keyword evidence="3" id="KW-0539">Nucleus</keyword>
<gene>
    <name evidence="6" type="primary">LOC105271865</name>
</gene>
<dbReference type="GO" id="GO:0003677">
    <property type="term" value="F:DNA binding"/>
    <property type="evidence" value="ECO:0007669"/>
    <property type="project" value="UniProtKB-KW"/>
</dbReference>
<dbReference type="RefSeq" id="XP_011311967.1">
    <property type="nucleotide sequence ID" value="XM_011313665.1"/>
</dbReference>
<evidence type="ECO:0000313" key="6">
    <source>
        <dbReference type="RefSeq" id="XP_011311967.1"/>
    </source>
</evidence>
<proteinExistence type="predicted"/>
<dbReference type="Pfam" id="PF03221">
    <property type="entry name" value="HTH_Tnp_Tc5"/>
    <property type="match status" value="1"/>
</dbReference>
<organism evidence="5 6">
    <name type="scientific">Fopius arisanus</name>
    <dbReference type="NCBI Taxonomy" id="64838"/>
    <lineage>
        <taxon>Eukaryota</taxon>
        <taxon>Metazoa</taxon>
        <taxon>Ecdysozoa</taxon>
        <taxon>Arthropoda</taxon>
        <taxon>Hexapoda</taxon>
        <taxon>Insecta</taxon>
        <taxon>Pterygota</taxon>
        <taxon>Neoptera</taxon>
        <taxon>Endopterygota</taxon>
        <taxon>Hymenoptera</taxon>
        <taxon>Apocrita</taxon>
        <taxon>Ichneumonoidea</taxon>
        <taxon>Braconidae</taxon>
        <taxon>Opiinae</taxon>
        <taxon>Fopius</taxon>
    </lineage>
</organism>
<evidence type="ECO:0000313" key="5">
    <source>
        <dbReference type="Proteomes" id="UP000694866"/>
    </source>
</evidence>
<evidence type="ECO:0000256" key="1">
    <source>
        <dbReference type="ARBA" id="ARBA00004123"/>
    </source>
</evidence>
<dbReference type="KEGG" id="fas:105271865"/>
<dbReference type="OrthoDB" id="8195605at2759"/>
<dbReference type="InterPro" id="IPR006600">
    <property type="entry name" value="HTH_CenpB_DNA-bd_dom"/>
</dbReference>